<dbReference type="InterPro" id="IPR029063">
    <property type="entry name" value="SAM-dependent_MTases_sf"/>
</dbReference>
<gene>
    <name evidence="1" type="ORF">E0L32_007876</name>
</gene>
<proteinExistence type="predicted"/>
<dbReference type="OrthoDB" id="10061782at2759"/>
<dbReference type="Proteomes" id="UP000319257">
    <property type="component" value="Unassembled WGS sequence"/>
</dbReference>
<dbReference type="SUPFAM" id="SSF53335">
    <property type="entry name" value="S-adenosyl-L-methionine-dependent methyltransferases"/>
    <property type="match status" value="1"/>
</dbReference>
<organism evidence="1 2">
    <name type="scientific">Thyridium curvatum</name>
    <dbReference type="NCBI Taxonomy" id="1093900"/>
    <lineage>
        <taxon>Eukaryota</taxon>
        <taxon>Fungi</taxon>
        <taxon>Dikarya</taxon>
        <taxon>Ascomycota</taxon>
        <taxon>Pezizomycotina</taxon>
        <taxon>Sordariomycetes</taxon>
        <taxon>Sordariomycetidae</taxon>
        <taxon>Thyridiales</taxon>
        <taxon>Thyridiaceae</taxon>
        <taxon>Thyridium</taxon>
    </lineage>
</organism>
<name>A0A507AVE3_9PEZI</name>
<dbReference type="InParanoid" id="A0A507AVE3"/>
<dbReference type="AlphaFoldDB" id="A0A507AVE3"/>
<dbReference type="GeneID" id="41975323"/>
<dbReference type="Gene3D" id="3.40.50.150">
    <property type="entry name" value="Vaccinia Virus protein VP39"/>
    <property type="match status" value="1"/>
</dbReference>
<dbReference type="RefSeq" id="XP_030993168.1">
    <property type="nucleotide sequence ID" value="XM_031142668.1"/>
</dbReference>
<keyword evidence="2" id="KW-1185">Reference proteome</keyword>
<sequence>MPPPNERTILIVPDRPEYGALELETPGTKAYTPRLLRLYDWFVLGFSNKYAWKCPTHEHLLPLWVKNFTENHLDLGVGTGYFPDNGYFQDPCPFNEPRELTLVDLNMYCLQMARSRVKINHPNVEVHIVQTTATRYLPAPRASARYSSISIFYLLHCLPGPIERKVHVFDVARHHLCPTKGVAMGATILPKYWEKNADGEYVPVKGKWLNPIAAVLMRFYNWNGTFNNWEDTPVFYERALKSYFEVVETRIVGLVFIFEARKPRHRPLPL</sequence>
<comment type="caution">
    <text evidence="1">The sequence shown here is derived from an EMBL/GenBank/DDBJ whole genome shotgun (WGS) entry which is preliminary data.</text>
</comment>
<evidence type="ECO:0000313" key="2">
    <source>
        <dbReference type="Proteomes" id="UP000319257"/>
    </source>
</evidence>
<dbReference type="EMBL" id="SKBQ01000049">
    <property type="protein sequence ID" value="TPX11457.1"/>
    <property type="molecule type" value="Genomic_DNA"/>
</dbReference>
<evidence type="ECO:0008006" key="3">
    <source>
        <dbReference type="Google" id="ProtNLM"/>
    </source>
</evidence>
<accession>A0A507AVE3</accession>
<protein>
    <recommendedName>
        <fullName evidence="3">Methyltransferase domain-containing protein</fullName>
    </recommendedName>
</protein>
<reference evidence="1 2" key="1">
    <citation type="submission" date="2019-06" db="EMBL/GenBank/DDBJ databases">
        <title>Draft genome sequence of the filamentous fungus Phialemoniopsis curvata isolated from diesel fuel.</title>
        <authorList>
            <person name="Varaljay V.A."/>
            <person name="Lyon W.J."/>
            <person name="Crouch A.L."/>
            <person name="Drake C.E."/>
            <person name="Hollomon J.M."/>
            <person name="Nadeau L.J."/>
            <person name="Nunn H.S."/>
            <person name="Stevenson B.S."/>
            <person name="Bojanowski C.L."/>
            <person name="Crookes-Goodson W.J."/>
        </authorList>
    </citation>
    <scope>NUCLEOTIDE SEQUENCE [LARGE SCALE GENOMIC DNA]</scope>
    <source>
        <strain evidence="1 2">D216</strain>
    </source>
</reference>
<evidence type="ECO:0000313" key="1">
    <source>
        <dbReference type="EMBL" id="TPX11457.1"/>
    </source>
</evidence>